<dbReference type="InterPro" id="IPR036388">
    <property type="entry name" value="WH-like_DNA-bd_sf"/>
</dbReference>
<protein>
    <submittedName>
        <fullName evidence="8">RNA polymerase sigma factor</fullName>
    </submittedName>
</protein>
<dbReference type="Gene3D" id="1.10.10.10">
    <property type="entry name" value="Winged helix-like DNA-binding domain superfamily/Winged helix DNA-binding domain"/>
    <property type="match status" value="1"/>
</dbReference>
<accession>A0A935PXS8</accession>
<dbReference type="PANTHER" id="PTHR43133:SF8">
    <property type="entry name" value="RNA POLYMERASE SIGMA FACTOR HI_1459-RELATED"/>
    <property type="match status" value="1"/>
</dbReference>
<name>A0A935PXS8_9PROT</name>
<evidence type="ECO:0000256" key="3">
    <source>
        <dbReference type="ARBA" id="ARBA00023082"/>
    </source>
</evidence>
<evidence type="ECO:0000313" key="9">
    <source>
        <dbReference type="Proteomes" id="UP000697998"/>
    </source>
</evidence>
<evidence type="ECO:0000256" key="2">
    <source>
        <dbReference type="ARBA" id="ARBA00023015"/>
    </source>
</evidence>
<proteinExistence type="inferred from homology"/>
<evidence type="ECO:0000259" key="6">
    <source>
        <dbReference type="Pfam" id="PF04542"/>
    </source>
</evidence>
<dbReference type="GO" id="GO:0003677">
    <property type="term" value="F:DNA binding"/>
    <property type="evidence" value="ECO:0007669"/>
    <property type="project" value="UniProtKB-KW"/>
</dbReference>
<dbReference type="InterPro" id="IPR014284">
    <property type="entry name" value="RNA_pol_sigma-70_dom"/>
</dbReference>
<dbReference type="Proteomes" id="UP000697998">
    <property type="component" value="Unassembled WGS sequence"/>
</dbReference>
<sequence>MRADWSDERLMLAYRAGDADAFTTLYQRYRASLYRYLARQCGNAAIAEELFQDIWIKVVNARADYEPLARFSTWIFRIARHRLIDHYRRHAHHLPAQSAPNDADDDADGVDEMIALLPAPGHETPHALHERQTTAQRICLALAALPPVQREVFLLAEEGGMTLEEIAVATDTGRETAKSRLRYALTKLRQSLQDLL</sequence>
<comment type="caution">
    <text evidence="8">The sequence shown here is derived from an EMBL/GenBank/DDBJ whole genome shotgun (WGS) entry which is preliminary data.</text>
</comment>
<gene>
    <name evidence="8" type="ORF">IPJ27_11475</name>
</gene>
<dbReference type="SUPFAM" id="SSF88659">
    <property type="entry name" value="Sigma3 and sigma4 domains of RNA polymerase sigma factors"/>
    <property type="match status" value="1"/>
</dbReference>
<feature type="domain" description="RNA polymerase sigma-70 region 2" evidence="6">
    <location>
        <begin position="25"/>
        <end position="91"/>
    </location>
</feature>
<organism evidence="8 9">
    <name type="scientific">Candidatus Accumulibacter proximus</name>
    <dbReference type="NCBI Taxonomy" id="2954385"/>
    <lineage>
        <taxon>Bacteria</taxon>
        <taxon>Pseudomonadati</taxon>
        <taxon>Pseudomonadota</taxon>
        <taxon>Betaproteobacteria</taxon>
        <taxon>Candidatus Accumulibacter</taxon>
    </lineage>
</organism>
<reference evidence="8 9" key="1">
    <citation type="submission" date="2020-10" db="EMBL/GenBank/DDBJ databases">
        <title>Connecting structure to function with the recovery of over 1000 high-quality activated sludge metagenome-assembled genomes encoding full-length rRNA genes using long-read sequencing.</title>
        <authorList>
            <person name="Singleton C.M."/>
            <person name="Petriglieri F."/>
            <person name="Kristensen J.M."/>
            <person name="Kirkegaard R.H."/>
            <person name="Michaelsen T.Y."/>
            <person name="Andersen M.H."/>
            <person name="Karst S.M."/>
            <person name="Dueholm M.S."/>
            <person name="Nielsen P.H."/>
            <person name="Albertsen M."/>
        </authorList>
    </citation>
    <scope>NUCLEOTIDE SEQUENCE [LARGE SCALE GENOMIC DNA]</scope>
    <source>
        <strain evidence="8">EsbW_18-Q3-R4-48_BATAC.285</strain>
    </source>
</reference>
<dbReference type="Pfam" id="PF04542">
    <property type="entry name" value="Sigma70_r2"/>
    <property type="match status" value="1"/>
</dbReference>
<evidence type="ECO:0000313" key="8">
    <source>
        <dbReference type="EMBL" id="MBK7675318.1"/>
    </source>
</evidence>
<dbReference type="SUPFAM" id="SSF88946">
    <property type="entry name" value="Sigma2 domain of RNA polymerase sigma factors"/>
    <property type="match status" value="1"/>
</dbReference>
<dbReference type="Pfam" id="PF04545">
    <property type="entry name" value="Sigma70_r4"/>
    <property type="match status" value="1"/>
</dbReference>
<dbReference type="GO" id="GO:0016987">
    <property type="term" value="F:sigma factor activity"/>
    <property type="evidence" value="ECO:0007669"/>
    <property type="project" value="UniProtKB-KW"/>
</dbReference>
<feature type="domain" description="RNA polymerase sigma-70 region 4" evidence="7">
    <location>
        <begin position="141"/>
        <end position="190"/>
    </location>
</feature>
<dbReference type="InterPro" id="IPR007630">
    <property type="entry name" value="RNA_pol_sigma70_r4"/>
</dbReference>
<dbReference type="NCBIfam" id="TIGR02937">
    <property type="entry name" value="sigma70-ECF"/>
    <property type="match status" value="1"/>
</dbReference>
<comment type="similarity">
    <text evidence="1">Belongs to the sigma-70 factor family. ECF subfamily.</text>
</comment>
<dbReference type="InterPro" id="IPR039425">
    <property type="entry name" value="RNA_pol_sigma-70-like"/>
</dbReference>
<evidence type="ECO:0000259" key="7">
    <source>
        <dbReference type="Pfam" id="PF04545"/>
    </source>
</evidence>
<dbReference type="Gene3D" id="1.10.1740.10">
    <property type="match status" value="1"/>
</dbReference>
<keyword evidence="3" id="KW-0731">Sigma factor</keyword>
<dbReference type="CDD" id="cd06171">
    <property type="entry name" value="Sigma70_r4"/>
    <property type="match status" value="1"/>
</dbReference>
<evidence type="ECO:0000256" key="1">
    <source>
        <dbReference type="ARBA" id="ARBA00010641"/>
    </source>
</evidence>
<dbReference type="GO" id="GO:0006352">
    <property type="term" value="P:DNA-templated transcription initiation"/>
    <property type="evidence" value="ECO:0007669"/>
    <property type="project" value="InterPro"/>
</dbReference>
<dbReference type="NCBIfam" id="NF009166">
    <property type="entry name" value="PRK12513.1"/>
    <property type="match status" value="1"/>
</dbReference>
<dbReference type="InterPro" id="IPR007627">
    <property type="entry name" value="RNA_pol_sigma70_r2"/>
</dbReference>
<dbReference type="InterPro" id="IPR013324">
    <property type="entry name" value="RNA_pol_sigma_r3/r4-like"/>
</dbReference>
<evidence type="ECO:0000256" key="4">
    <source>
        <dbReference type="ARBA" id="ARBA00023125"/>
    </source>
</evidence>
<dbReference type="PANTHER" id="PTHR43133">
    <property type="entry name" value="RNA POLYMERASE ECF-TYPE SIGMA FACTO"/>
    <property type="match status" value="1"/>
</dbReference>
<dbReference type="AlphaFoldDB" id="A0A935PXS8"/>
<evidence type="ECO:0000256" key="5">
    <source>
        <dbReference type="ARBA" id="ARBA00023163"/>
    </source>
</evidence>
<keyword evidence="4" id="KW-0238">DNA-binding</keyword>
<keyword evidence="5" id="KW-0804">Transcription</keyword>
<keyword evidence="2" id="KW-0805">Transcription regulation</keyword>
<dbReference type="EMBL" id="JADJMH010000009">
    <property type="protein sequence ID" value="MBK7675318.1"/>
    <property type="molecule type" value="Genomic_DNA"/>
</dbReference>
<dbReference type="InterPro" id="IPR013325">
    <property type="entry name" value="RNA_pol_sigma_r2"/>
</dbReference>